<name>A0A1R2CB44_9CILI</name>
<dbReference type="GO" id="GO:0004806">
    <property type="term" value="F:triacylglycerol lipase activity"/>
    <property type="evidence" value="ECO:0007669"/>
    <property type="project" value="TreeGrafter"/>
</dbReference>
<dbReference type="SUPFAM" id="SSF53474">
    <property type="entry name" value="alpha/beta-Hydrolases"/>
    <property type="match status" value="1"/>
</dbReference>
<dbReference type="AlphaFoldDB" id="A0A1R2CB44"/>
<protein>
    <recommendedName>
        <fullName evidence="3">Alpha/beta hydrolase fold-3 domain-containing protein</fullName>
    </recommendedName>
</protein>
<dbReference type="Proteomes" id="UP000187209">
    <property type="component" value="Unassembled WGS sequence"/>
</dbReference>
<dbReference type="GO" id="GO:0019433">
    <property type="term" value="P:triglyceride catabolic process"/>
    <property type="evidence" value="ECO:0007669"/>
    <property type="project" value="TreeGrafter"/>
</dbReference>
<dbReference type="InterPro" id="IPR029058">
    <property type="entry name" value="AB_hydrolase_fold"/>
</dbReference>
<comment type="caution">
    <text evidence="4">The sequence shown here is derived from an EMBL/GenBank/DDBJ whole genome shotgun (WGS) entry which is preliminary data.</text>
</comment>
<evidence type="ECO:0000256" key="1">
    <source>
        <dbReference type="ARBA" id="ARBA00010515"/>
    </source>
</evidence>
<evidence type="ECO:0000313" key="4">
    <source>
        <dbReference type="EMBL" id="OMJ86205.1"/>
    </source>
</evidence>
<evidence type="ECO:0000259" key="3">
    <source>
        <dbReference type="Pfam" id="PF07859"/>
    </source>
</evidence>
<feature type="domain" description="Alpha/beta hydrolase fold-3" evidence="3">
    <location>
        <begin position="300"/>
        <end position="508"/>
    </location>
</feature>
<reference evidence="4 5" key="1">
    <citation type="submission" date="2016-11" db="EMBL/GenBank/DDBJ databases">
        <title>The macronuclear genome of Stentor coeruleus: a giant cell with tiny introns.</title>
        <authorList>
            <person name="Slabodnick M."/>
            <person name="Ruby J.G."/>
            <person name="Reiff S.B."/>
            <person name="Swart E.C."/>
            <person name="Gosai S."/>
            <person name="Prabakaran S."/>
            <person name="Witkowska E."/>
            <person name="Larue G.E."/>
            <person name="Fisher S."/>
            <person name="Freeman R.M."/>
            <person name="Gunawardena J."/>
            <person name="Chu W."/>
            <person name="Stover N.A."/>
            <person name="Gregory B.D."/>
            <person name="Nowacki M."/>
            <person name="Derisi J."/>
            <person name="Roy S.W."/>
            <person name="Marshall W.F."/>
            <person name="Sood P."/>
        </authorList>
    </citation>
    <scope>NUCLEOTIDE SEQUENCE [LARGE SCALE GENOMIC DNA]</scope>
    <source>
        <strain evidence="4">WM001</strain>
    </source>
</reference>
<dbReference type="PANTHER" id="PTHR23025">
    <property type="entry name" value="TRIACYLGLYCEROL LIPASE"/>
    <property type="match status" value="1"/>
</dbReference>
<sequence>MNIYESISSTSTMIGEIISYSDNFNFKQLPKDLPNLKLILSEMKCKIDSLLSEQCCDNINIYSTSDYLDYLKTYLKELKTQSQSWKATLKTSQEEDLKIILSKLSTLYEYLEIVPNVPKDDLFSLSPTHDRWIRLLSITEKCHADIESKIHNKYRKLLGRIATGQALAFKDKNNPPPAAKKYFMLGLGPVLYALSKKKALRKANLFYTEPSLELASQIWNMLESKMLRKLMKIVTKSIKFDKVIYVPKLATHVLESFIPFNSQEKYSTTPVDGYVMARILSTKKFGVFSKKPDIQYNKLIFHIHGGGFISMSSASHQVYTNVWCRELKVPVISIDYRLAPKHPYPAGLDDVWQAWHWLMAQGKSLGLSPDQYVIVGDSAGGNLALALTYKILSSGLSGPCGIVVAYPALNLDKNSFSPSLLHALEDLIIPHTFLKICLDAYLGDSANVNDPTVSPIHIENEILEKFPPTRIMVGNEDPLHDECFRFAEKLMMCGKDVRIAEYAGAAHGGLSYSFKGGIKETKDMVMKAAVWMKEMLGIN</sequence>
<proteinExistence type="inferred from homology"/>
<dbReference type="InterPro" id="IPR002168">
    <property type="entry name" value="Lipase_GDXG_HIS_AS"/>
</dbReference>
<dbReference type="EMBL" id="MPUH01000213">
    <property type="protein sequence ID" value="OMJ86205.1"/>
    <property type="molecule type" value="Genomic_DNA"/>
</dbReference>
<organism evidence="4 5">
    <name type="scientific">Stentor coeruleus</name>
    <dbReference type="NCBI Taxonomy" id="5963"/>
    <lineage>
        <taxon>Eukaryota</taxon>
        <taxon>Sar</taxon>
        <taxon>Alveolata</taxon>
        <taxon>Ciliophora</taxon>
        <taxon>Postciliodesmatophora</taxon>
        <taxon>Heterotrichea</taxon>
        <taxon>Heterotrichida</taxon>
        <taxon>Stentoridae</taxon>
        <taxon>Stentor</taxon>
    </lineage>
</organism>
<dbReference type="Gene3D" id="3.40.50.1820">
    <property type="entry name" value="alpha/beta hydrolase"/>
    <property type="match status" value="1"/>
</dbReference>
<dbReference type="OrthoDB" id="408631at2759"/>
<evidence type="ECO:0000313" key="5">
    <source>
        <dbReference type="Proteomes" id="UP000187209"/>
    </source>
</evidence>
<dbReference type="InterPro" id="IPR013094">
    <property type="entry name" value="AB_hydrolase_3"/>
</dbReference>
<evidence type="ECO:0000256" key="2">
    <source>
        <dbReference type="ARBA" id="ARBA00022801"/>
    </source>
</evidence>
<keyword evidence="5" id="KW-1185">Reference proteome</keyword>
<dbReference type="Pfam" id="PF07859">
    <property type="entry name" value="Abhydrolase_3"/>
    <property type="match status" value="1"/>
</dbReference>
<accession>A0A1R2CB44</accession>
<dbReference type="PROSITE" id="PS01173">
    <property type="entry name" value="LIPASE_GDXG_HIS"/>
    <property type="match status" value="1"/>
</dbReference>
<dbReference type="PANTHER" id="PTHR23025:SF3">
    <property type="entry name" value="HORMONE-SENSITIVE LIPASE"/>
    <property type="match status" value="1"/>
</dbReference>
<keyword evidence="2" id="KW-0378">Hydrolase</keyword>
<gene>
    <name evidence="4" type="ORF">SteCoe_12345</name>
</gene>
<dbReference type="GO" id="GO:0005829">
    <property type="term" value="C:cytosol"/>
    <property type="evidence" value="ECO:0007669"/>
    <property type="project" value="TreeGrafter"/>
</dbReference>
<dbReference type="GO" id="GO:0004771">
    <property type="term" value="F:sterol ester esterase activity"/>
    <property type="evidence" value="ECO:0007669"/>
    <property type="project" value="TreeGrafter"/>
</dbReference>
<comment type="similarity">
    <text evidence="1">Belongs to the 'GDXG' lipolytic enzyme family.</text>
</comment>